<evidence type="ECO:0000256" key="3">
    <source>
        <dbReference type="ARBA" id="ARBA00023170"/>
    </source>
</evidence>
<name>A0A7R9KB58_9ACAR</name>
<sequence length="288" mass="33585">MHAEFIRNKSENQLRRQLITDNKVRRHAFNEYRISSTSNPSTDPTIDEFLMCEVLGNNYIDFDHDEFDKQITQLQNNVLAKSDSVIGHNDYKTHNISIIPIFKSLTDYNGLNELEMCRISELKAAFNVFDYPLPKCLVQITSLEELLRKSVNKNELFVKDVTRFLKRLHSYKSLCPEDQLALLKHGFNELTSDCDDMSAVVKVDIFMYDDQEFKDMVIKHVDKMMVNWEFDDPTIIYLLTAIMVFDPNRPELTHRVNIRLEQQLLAVILNSNIAPNTTALIFNTTDRL</sequence>
<keyword evidence="2" id="KW-0804">Transcription</keyword>
<dbReference type="AlphaFoldDB" id="A0A7R9KB58"/>
<gene>
    <name evidence="4" type="ORF">OSB1V03_LOCUS292</name>
</gene>
<dbReference type="OrthoDB" id="6352325at2759"/>
<proteinExistence type="predicted"/>
<dbReference type="Proteomes" id="UP000759131">
    <property type="component" value="Unassembled WGS sequence"/>
</dbReference>
<dbReference type="InterPro" id="IPR035500">
    <property type="entry name" value="NHR-like_dom_sf"/>
</dbReference>
<evidence type="ECO:0000256" key="2">
    <source>
        <dbReference type="ARBA" id="ARBA00023163"/>
    </source>
</evidence>
<dbReference type="EMBL" id="OC854631">
    <property type="protein sequence ID" value="CAD7619793.1"/>
    <property type="molecule type" value="Genomic_DNA"/>
</dbReference>
<evidence type="ECO:0000313" key="5">
    <source>
        <dbReference type="Proteomes" id="UP000759131"/>
    </source>
</evidence>
<evidence type="ECO:0000313" key="4">
    <source>
        <dbReference type="EMBL" id="CAD7619793.1"/>
    </source>
</evidence>
<dbReference type="EMBL" id="CAJPIZ010000056">
    <property type="protein sequence ID" value="CAG2100223.1"/>
    <property type="molecule type" value="Genomic_DNA"/>
</dbReference>
<dbReference type="Gene3D" id="1.10.565.10">
    <property type="entry name" value="Retinoid X Receptor"/>
    <property type="match status" value="1"/>
</dbReference>
<protein>
    <recommendedName>
        <fullName evidence="6">NR LBD domain-containing protein</fullName>
    </recommendedName>
</protein>
<organism evidence="4">
    <name type="scientific">Medioppia subpectinata</name>
    <dbReference type="NCBI Taxonomy" id="1979941"/>
    <lineage>
        <taxon>Eukaryota</taxon>
        <taxon>Metazoa</taxon>
        <taxon>Ecdysozoa</taxon>
        <taxon>Arthropoda</taxon>
        <taxon>Chelicerata</taxon>
        <taxon>Arachnida</taxon>
        <taxon>Acari</taxon>
        <taxon>Acariformes</taxon>
        <taxon>Sarcoptiformes</taxon>
        <taxon>Oribatida</taxon>
        <taxon>Brachypylina</taxon>
        <taxon>Oppioidea</taxon>
        <taxon>Oppiidae</taxon>
        <taxon>Medioppia</taxon>
    </lineage>
</organism>
<dbReference type="SUPFAM" id="SSF48508">
    <property type="entry name" value="Nuclear receptor ligand-binding domain"/>
    <property type="match status" value="1"/>
</dbReference>
<evidence type="ECO:0008006" key="6">
    <source>
        <dbReference type="Google" id="ProtNLM"/>
    </source>
</evidence>
<accession>A0A7R9KB58</accession>
<reference evidence="4" key="1">
    <citation type="submission" date="2020-11" db="EMBL/GenBank/DDBJ databases">
        <authorList>
            <person name="Tran Van P."/>
        </authorList>
    </citation>
    <scope>NUCLEOTIDE SEQUENCE</scope>
</reference>
<keyword evidence="3" id="KW-0675">Receptor</keyword>
<evidence type="ECO:0000256" key="1">
    <source>
        <dbReference type="ARBA" id="ARBA00023015"/>
    </source>
</evidence>
<keyword evidence="1" id="KW-0805">Transcription regulation</keyword>
<keyword evidence="5" id="KW-1185">Reference proteome</keyword>